<proteinExistence type="predicted"/>
<dbReference type="EMBL" id="JYDR01000012">
    <property type="protein sequence ID" value="KRY76381.1"/>
    <property type="molecule type" value="Genomic_DNA"/>
</dbReference>
<accession>A0A0V1ERL7</accession>
<evidence type="ECO:0000313" key="2">
    <source>
        <dbReference type="Proteomes" id="UP000054632"/>
    </source>
</evidence>
<organism evidence="1 2">
    <name type="scientific">Trichinella pseudospiralis</name>
    <name type="common">Parasitic roundworm</name>
    <dbReference type="NCBI Taxonomy" id="6337"/>
    <lineage>
        <taxon>Eukaryota</taxon>
        <taxon>Metazoa</taxon>
        <taxon>Ecdysozoa</taxon>
        <taxon>Nematoda</taxon>
        <taxon>Enoplea</taxon>
        <taxon>Dorylaimia</taxon>
        <taxon>Trichinellida</taxon>
        <taxon>Trichinellidae</taxon>
        <taxon>Trichinella</taxon>
    </lineage>
</organism>
<comment type="caution">
    <text evidence="1">The sequence shown here is derived from an EMBL/GenBank/DDBJ whole genome shotgun (WGS) entry which is preliminary data.</text>
</comment>
<reference evidence="1 2" key="1">
    <citation type="submission" date="2015-01" db="EMBL/GenBank/DDBJ databases">
        <title>Evolution of Trichinella species and genotypes.</title>
        <authorList>
            <person name="Korhonen P.K."/>
            <person name="Edoardo P."/>
            <person name="Giuseppe L.R."/>
            <person name="Gasser R.B."/>
        </authorList>
    </citation>
    <scope>NUCLEOTIDE SEQUENCE [LARGE SCALE GENOMIC DNA]</scope>
    <source>
        <strain evidence="1">ISS13</strain>
    </source>
</reference>
<name>A0A0V1ERL7_TRIPS</name>
<sequence>MSLLPPLFQASDDELKGSFAQDIDMVSEHQPNVSRWQVSQMNPISSSPIFQVRLSRQWIYTATASISAEHILFCRKQRVICIVNSVFLQFGNASKGGNLTSGRITAYEW</sequence>
<dbReference type="Proteomes" id="UP000054632">
    <property type="component" value="Unassembled WGS sequence"/>
</dbReference>
<protein>
    <submittedName>
        <fullName evidence="1">Uncharacterized protein</fullName>
    </submittedName>
</protein>
<gene>
    <name evidence="1" type="ORF">T4A_11390</name>
</gene>
<evidence type="ECO:0000313" key="1">
    <source>
        <dbReference type="EMBL" id="KRY76381.1"/>
    </source>
</evidence>
<dbReference type="AlphaFoldDB" id="A0A0V1ERL7"/>